<accession>A0AAQ3P6F2</accession>
<keyword evidence="3" id="KW-1185">Reference proteome</keyword>
<proteinExistence type="predicted"/>
<evidence type="ECO:0000313" key="2">
    <source>
        <dbReference type="EMBL" id="WVZ22438.1"/>
    </source>
</evidence>
<feature type="compositionally biased region" description="Polar residues" evidence="1">
    <location>
        <begin position="1"/>
        <end position="16"/>
    </location>
</feature>
<feature type="region of interest" description="Disordered" evidence="1">
    <location>
        <begin position="1"/>
        <end position="28"/>
    </location>
</feature>
<evidence type="ECO:0000256" key="1">
    <source>
        <dbReference type="SAM" id="MobiDB-lite"/>
    </source>
</evidence>
<sequence length="113" mass="12104">MPNSSSKPITISTVSRESAPRSENLVSGVSSDSVDRASCFLTISHTLSTVSGCACTCPIHKTQTLSSVIASFEGKNTQKGPNLTAQMRKREDLKEGKLLLFHPTQTAPKVEVL</sequence>
<reference evidence="2 3" key="1">
    <citation type="journal article" date="2023" name="Life. Sci Alliance">
        <title>Evolutionary insights into 3D genome organization and epigenetic landscape of Vigna mungo.</title>
        <authorList>
            <person name="Junaid A."/>
            <person name="Singh B."/>
            <person name="Bhatia S."/>
        </authorList>
    </citation>
    <scope>NUCLEOTIDE SEQUENCE [LARGE SCALE GENOMIC DNA]</scope>
    <source>
        <strain evidence="2">Urdbean</strain>
    </source>
</reference>
<name>A0AAQ3P6F2_VIGMU</name>
<gene>
    <name evidence="2" type="ORF">V8G54_000982</name>
</gene>
<dbReference type="EMBL" id="CP144700">
    <property type="protein sequence ID" value="WVZ22438.1"/>
    <property type="molecule type" value="Genomic_DNA"/>
</dbReference>
<dbReference type="Proteomes" id="UP001374535">
    <property type="component" value="Chromosome 1"/>
</dbReference>
<organism evidence="2 3">
    <name type="scientific">Vigna mungo</name>
    <name type="common">Black gram</name>
    <name type="synonym">Phaseolus mungo</name>
    <dbReference type="NCBI Taxonomy" id="3915"/>
    <lineage>
        <taxon>Eukaryota</taxon>
        <taxon>Viridiplantae</taxon>
        <taxon>Streptophyta</taxon>
        <taxon>Embryophyta</taxon>
        <taxon>Tracheophyta</taxon>
        <taxon>Spermatophyta</taxon>
        <taxon>Magnoliopsida</taxon>
        <taxon>eudicotyledons</taxon>
        <taxon>Gunneridae</taxon>
        <taxon>Pentapetalae</taxon>
        <taxon>rosids</taxon>
        <taxon>fabids</taxon>
        <taxon>Fabales</taxon>
        <taxon>Fabaceae</taxon>
        <taxon>Papilionoideae</taxon>
        <taxon>50 kb inversion clade</taxon>
        <taxon>NPAAA clade</taxon>
        <taxon>indigoferoid/millettioid clade</taxon>
        <taxon>Phaseoleae</taxon>
        <taxon>Vigna</taxon>
    </lineage>
</organism>
<protein>
    <submittedName>
        <fullName evidence="2">Uncharacterized protein</fullName>
    </submittedName>
</protein>
<dbReference type="AlphaFoldDB" id="A0AAQ3P6F2"/>
<evidence type="ECO:0000313" key="3">
    <source>
        <dbReference type="Proteomes" id="UP001374535"/>
    </source>
</evidence>